<dbReference type="AlphaFoldDB" id="A0A6J6N1K1"/>
<reference evidence="1" key="1">
    <citation type="submission" date="2020-05" db="EMBL/GenBank/DDBJ databases">
        <authorList>
            <person name="Chiriac C."/>
            <person name="Salcher M."/>
            <person name="Ghai R."/>
            <person name="Kavagutti S V."/>
        </authorList>
    </citation>
    <scope>NUCLEOTIDE SEQUENCE</scope>
</reference>
<name>A0A6J6N1K1_9ZZZZ</name>
<proteinExistence type="predicted"/>
<sequence>MAEAGQHCGPLVEDEETWPSFDCTSAANDGYVVVYENHEELVDALYAYCRESYAEFDQNDWVTSAGYFVRSGSAIIDTLRKHLDYDFRSAQAFCFEI</sequence>
<protein>
    <submittedName>
        <fullName evidence="1">Unannotated protein</fullName>
    </submittedName>
</protein>
<evidence type="ECO:0000313" key="1">
    <source>
        <dbReference type="EMBL" id="CAB4679969.1"/>
    </source>
</evidence>
<accession>A0A6J6N1K1</accession>
<organism evidence="1">
    <name type="scientific">freshwater metagenome</name>
    <dbReference type="NCBI Taxonomy" id="449393"/>
    <lineage>
        <taxon>unclassified sequences</taxon>
        <taxon>metagenomes</taxon>
        <taxon>ecological metagenomes</taxon>
    </lineage>
</organism>
<gene>
    <name evidence="1" type="ORF">UFOPK2370_00194</name>
</gene>
<dbReference type="EMBL" id="CAEZXK010000003">
    <property type="protein sequence ID" value="CAB4679969.1"/>
    <property type="molecule type" value="Genomic_DNA"/>
</dbReference>